<evidence type="ECO:0000313" key="3">
    <source>
        <dbReference type="EMBL" id="PVU90447.1"/>
    </source>
</evidence>
<dbReference type="PANTHER" id="PTHR13018">
    <property type="entry name" value="PROBABLE MEMBRANE PROTEIN DUF221-RELATED"/>
    <property type="match status" value="1"/>
</dbReference>
<dbReference type="PANTHER" id="PTHR13018:SF5">
    <property type="entry name" value="RE44586P"/>
    <property type="match status" value="1"/>
</dbReference>
<name>A0A2T9YDN0_9FUNG</name>
<dbReference type="EMBL" id="MBFR01000257">
    <property type="protein sequence ID" value="PVU90447.1"/>
    <property type="molecule type" value="Genomic_DNA"/>
</dbReference>
<dbReference type="Pfam" id="PF13967">
    <property type="entry name" value="RSN1_TM"/>
    <property type="match status" value="1"/>
</dbReference>
<comment type="caution">
    <text evidence="3">The sequence shown here is derived from an EMBL/GenBank/DDBJ whole genome shotgun (WGS) entry which is preliminary data.</text>
</comment>
<feature type="transmembrane region" description="Helical" evidence="1">
    <location>
        <begin position="6"/>
        <end position="29"/>
    </location>
</feature>
<feature type="domain" description="CSC1/OSCA1-like N-terminal transmembrane" evidence="2">
    <location>
        <begin position="7"/>
        <end position="145"/>
    </location>
</feature>
<evidence type="ECO:0000256" key="1">
    <source>
        <dbReference type="SAM" id="Phobius"/>
    </source>
</evidence>
<proteinExistence type="predicted"/>
<feature type="transmembrane region" description="Helical" evidence="1">
    <location>
        <begin position="91"/>
        <end position="110"/>
    </location>
</feature>
<accession>A0A2T9YDN0</accession>
<dbReference type="OrthoDB" id="1076608at2759"/>
<feature type="non-terminal residue" evidence="3">
    <location>
        <position position="145"/>
    </location>
</feature>
<reference evidence="3 4" key="1">
    <citation type="journal article" date="2018" name="MBio">
        <title>Comparative Genomics Reveals the Core Gene Toolbox for the Fungus-Insect Symbiosis.</title>
        <authorList>
            <person name="Wang Y."/>
            <person name="Stata M."/>
            <person name="Wang W."/>
            <person name="Stajich J.E."/>
            <person name="White M.M."/>
            <person name="Moncalvo J.M."/>
        </authorList>
    </citation>
    <scope>NUCLEOTIDE SEQUENCE [LARGE SCALE GENOMIC DNA]</scope>
    <source>
        <strain evidence="3 4">SWE-8-4</strain>
    </source>
</reference>
<sequence>MDPSTSAFLSTLIINSIFFVLFLILFSIFQPFNRSLYFPKTVTENPILAPKIPRRYLFGWIFDVWELKHDDFIQYSGPDGLIFLYFIKQNFYIFLIVTIFGVSVLLPLNVTDSNIVGGLNKTTISNVARGSLRLWAHSVFTFFFS</sequence>
<keyword evidence="1" id="KW-1133">Transmembrane helix</keyword>
<gene>
    <name evidence="3" type="ORF">BB561_004868</name>
</gene>
<dbReference type="Proteomes" id="UP000245383">
    <property type="component" value="Unassembled WGS sequence"/>
</dbReference>
<keyword evidence="1" id="KW-0472">Membrane</keyword>
<keyword evidence="4" id="KW-1185">Reference proteome</keyword>
<dbReference type="GO" id="GO:0005886">
    <property type="term" value="C:plasma membrane"/>
    <property type="evidence" value="ECO:0007669"/>
    <property type="project" value="TreeGrafter"/>
</dbReference>
<organism evidence="3 4">
    <name type="scientific">Smittium simulii</name>
    <dbReference type="NCBI Taxonomy" id="133385"/>
    <lineage>
        <taxon>Eukaryota</taxon>
        <taxon>Fungi</taxon>
        <taxon>Fungi incertae sedis</taxon>
        <taxon>Zoopagomycota</taxon>
        <taxon>Kickxellomycotina</taxon>
        <taxon>Harpellomycetes</taxon>
        <taxon>Harpellales</taxon>
        <taxon>Legeriomycetaceae</taxon>
        <taxon>Smittium</taxon>
    </lineage>
</organism>
<protein>
    <recommendedName>
        <fullName evidence="2">CSC1/OSCA1-like N-terminal transmembrane domain-containing protein</fullName>
    </recommendedName>
</protein>
<dbReference type="InterPro" id="IPR045122">
    <property type="entry name" value="Csc1-like"/>
</dbReference>
<dbReference type="AlphaFoldDB" id="A0A2T9YDN0"/>
<keyword evidence="1" id="KW-0812">Transmembrane</keyword>
<evidence type="ECO:0000259" key="2">
    <source>
        <dbReference type="Pfam" id="PF13967"/>
    </source>
</evidence>
<evidence type="ECO:0000313" key="4">
    <source>
        <dbReference type="Proteomes" id="UP000245383"/>
    </source>
</evidence>
<dbReference type="InterPro" id="IPR032880">
    <property type="entry name" value="CSC1/OSCA1-like_N"/>
</dbReference>
<dbReference type="GO" id="GO:0005227">
    <property type="term" value="F:calcium-activated cation channel activity"/>
    <property type="evidence" value="ECO:0007669"/>
    <property type="project" value="InterPro"/>
</dbReference>